<comment type="caution">
    <text evidence="2">The sequence shown here is derived from an EMBL/GenBank/DDBJ whole genome shotgun (WGS) entry which is preliminary data.</text>
</comment>
<reference evidence="2 3" key="1">
    <citation type="submission" date="2018-03" db="EMBL/GenBank/DDBJ databases">
        <title>Whole genome analyses suggest that Burkholderia sensu lato contains two further novel genera in the rhizoxinica-symbiotica group Mycetohabitans gen. nov., and Trinickia gen. nov.: implications for the evolution of diazotrophy and nodulation in the Burkholderiaceae.</title>
        <authorList>
            <person name="Estrada De Los Santos P."/>
            <person name="Palmer M."/>
            <person name="Chavez-Ramirez B."/>
            <person name="Steenkamp E.T."/>
            <person name="Hirsch A.M."/>
            <person name="Manyaka P."/>
            <person name="Maluk M."/>
            <person name="Lafos M."/>
            <person name="Crook M."/>
            <person name="Gross E."/>
            <person name="Simon M.F."/>
            <person name="Bueno Dos Reis Junior F."/>
            <person name="Poole P.S."/>
            <person name="Venter S.N."/>
            <person name="James E.K."/>
        </authorList>
    </citation>
    <scope>NUCLEOTIDE SEQUENCE [LARGE SCALE GENOMIC DNA]</scope>
    <source>
        <strain evidence="2 3">JPY-366</strain>
    </source>
</reference>
<dbReference type="EMBL" id="PYUC01000008">
    <property type="protein sequence ID" value="PTB19547.1"/>
    <property type="molecule type" value="Genomic_DNA"/>
</dbReference>
<keyword evidence="1" id="KW-0732">Signal</keyword>
<organism evidence="2 3">
    <name type="scientific">Trinickia symbiotica</name>
    <dbReference type="NCBI Taxonomy" id="863227"/>
    <lineage>
        <taxon>Bacteria</taxon>
        <taxon>Pseudomonadati</taxon>
        <taxon>Pseudomonadota</taxon>
        <taxon>Betaproteobacteria</taxon>
        <taxon>Burkholderiales</taxon>
        <taxon>Burkholderiaceae</taxon>
        <taxon>Trinickia</taxon>
    </lineage>
</organism>
<accession>A0A2T3XSU1</accession>
<proteinExistence type="predicted"/>
<evidence type="ECO:0000313" key="2">
    <source>
        <dbReference type="EMBL" id="PTB19547.1"/>
    </source>
</evidence>
<dbReference type="PROSITE" id="PS51257">
    <property type="entry name" value="PROKAR_LIPOPROTEIN"/>
    <property type="match status" value="1"/>
</dbReference>
<dbReference type="AlphaFoldDB" id="A0A2T3XSU1"/>
<feature type="signal peptide" evidence="1">
    <location>
        <begin position="1"/>
        <end position="28"/>
    </location>
</feature>
<evidence type="ECO:0000256" key="1">
    <source>
        <dbReference type="SAM" id="SignalP"/>
    </source>
</evidence>
<name>A0A2T3XSU1_9BURK</name>
<protein>
    <recommendedName>
        <fullName evidence="4">Lipoprotein</fullName>
    </recommendedName>
</protein>
<sequence>MVTETRETMKSTIALLLAAALLAGCQTATQQRASHMSGVLKQNAAQMKACGAEVFNSPQAAPIRARRPMDPADATLAQLNSTDHASPDEIRALYAVHDLAQQCRRASTDNLMTVTPTVVPIMLDGYQESDTALLSLINQQTTWGQYLQDQQREENIVKAKLIAEWNRIQSDLQQSYQAEMQQRAQAAQAMANYLQTQQAINAINRPVYTNCTSFGNTTNCLTH</sequence>
<dbReference type="Proteomes" id="UP000240638">
    <property type="component" value="Unassembled WGS sequence"/>
</dbReference>
<gene>
    <name evidence="2" type="ORF">C9I57_17865</name>
</gene>
<feature type="chain" id="PRO_5015518436" description="Lipoprotein" evidence="1">
    <location>
        <begin position="29"/>
        <end position="223"/>
    </location>
</feature>
<evidence type="ECO:0000313" key="3">
    <source>
        <dbReference type="Proteomes" id="UP000240638"/>
    </source>
</evidence>
<evidence type="ECO:0008006" key="4">
    <source>
        <dbReference type="Google" id="ProtNLM"/>
    </source>
</evidence>